<keyword evidence="4" id="KW-1185">Reference proteome</keyword>
<organism evidence="2 4">
    <name type="scientific">Pseudomonas brassicae</name>
    <dbReference type="NCBI Taxonomy" id="2708063"/>
    <lineage>
        <taxon>Bacteria</taxon>
        <taxon>Pseudomonadati</taxon>
        <taxon>Pseudomonadota</taxon>
        <taxon>Gammaproteobacteria</taxon>
        <taxon>Pseudomonadales</taxon>
        <taxon>Pseudomonadaceae</taxon>
        <taxon>Pseudomonas</taxon>
    </lineage>
</organism>
<comment type="caution">
    <text evidence="2">The sequence shown here is derived from an EMBL/GenBank/DDBJ whole genome shotgun (WGS) entry which is preliminary data.</text>
</comment>
<dbReference type="RefSeq" id="WP_163940349.1">
    <property type="nucleotide sequence ID" value="NZ_JAAHBU010000005.1"/>
</dbReference>
<dbReference type="EMBL" id="JAAHBU010000005">
    <property type="protein sequence ID" value="NER62696.1"/>
    <property type="molecule type" value="Genomic_DNA"/>
</dbReference>
<dbReference type="EMBL" id="JAAHBV010000421">
    <property type="protein sequence ID" value="NER61372.1"/>
    <property type="molecule type" value="Genomic_DNA"/>
</dbReference>
<name>A0A6B3NLJ8_9PSED</name>
<reference evidence="3 4" key="1">
    <citation type="submission" date="2020-02" db="EMBL/GenBank/DDBJ databases">
        <title>Broccoli isolated Pseudomonas sp.</title>
        <authorList>
            <person name="Fujikawa T."/>
            <person name="Sawada H."/>
        </authorList>
    </citation>
    <scope>NUCLEOTIDE SEQUENCE [LARGE SCALE GENOMIC DNA]</scope>
    <source>
        <strain evidence="2 4">MAFF212427</strain>
        <strain evidence="1 3">MAFF212428</strain>
    </source>
</reference>
<evidence type="ECO:0000313" key="3">
    <source>
        <dbReference type="Proteomes" id="UP000480410"/>
    </source>
</evidence>
<evidence type="ECO:0000313" key="1">
    <source>
        <dbReference type="EMBL" id="NER61372.1"/>
    </source>
</evidence>
<dbReference type="Proteomes" id="UP000480410">
    <property type="component" value="Unassembled WGS sequence"/>
</dbReference>
<sequence length="295" mass="31819">MLTVDARSGSAIASYAGGQVRPSYFYQTHSAPLLVAFGDVQSGTLLLMREGEGDAGVASPLSLGTMVRGPDGITYVSLFNLAAGDTTYIKQFPSGYQVFYRYLADPLDPVAIEVFTRDGQAVVGYAIRQYKSGQVQQVDIGPDGARPVQVPDAYLAFLDTTLREIRQKSAAAQYGVAPAVATSTAYRAAVCGQPATPEVPSDLCKETTLLAAYAAQVIALDTAREQRFTEMRRTQQIDAPWQFAVRDYDANVTYPLNSLGDAVQQYVQSMGRARLMQRHLEQSAGNEVAAQGNGH</sequence>
<gene>
    <name evidence="1" type="ORF">G3435_18250</name>
    <name evidence="2" type="ORF">G3436_00685</name>
</gene>
<proteinExistence type="predicted"/>
<evidence type="ECO:0000313" key="4">
    <source>
        <dbReference type="Proteomes" id="UP000482634"/>
    </source>
</evidence>
<accession>A0A6B3NLJ8</accession>
<accession>A0A6M0CVB1</accession>
<dbReference type="AlphaFoldDB" id="A0A6B3NLJ8"/>
<protein>
    <submittedName>
        <fullName evidence="2">Uncharacterized protein</fullName>
    </submittedName>
</protein>
<evidence type="ECO:0000313" key="2">
    <source>
        <dbReference type="EMBL" id="NER62696.1"/>
    </source>
</evidence>
<dbReference type="Proteomes" id="UP000482634">
    <property type="component" value="Unassembled WGS sequence"/>
</dbReference>